<dbReference type="InterPro" id="IPR057156">
    <property type="entry name" value="DUF7834"/>
</dbReference>
<dbReference type="EMBL" id="WDEH01000005">
    <property type="protein sequence ID" value="KAB6141541.1"/>
    <property type="molecule type" value="Genomic_DNA"/>
</dbReference>
<dbReference type="InterPro" id="IPR004919">
    <property type="entry name" value="GmrSD_N"/>
</dbReference>
<evidence type="ECO:0000313" key="4">
    <source>
        <dbReference type="EMBL" id="KAB6335670.1"/>
    </source>
</evidence>
<evidence type="ECO:0000259" key="2">
    <source>
        <dbReference type="Pfam" id="PF25202"/>
    </source>
</evidence>
<dbReference type="Proteomes" id="UP000438288">
    <property type="component" value="Unassembled WGS sequence"/>
</dbReference>
<dbReference type="PANTHER" id="PTHR35149">
    <property type="entry name" value="SLL5132 PROTEIN"/>
    <property type="match status" value="1"/>
</dbReference>
<evidence type="ECO:0000313" key="8">
    <source>
        <dbReference type="Proteomes" id="UP000487596"/>
    </source>
</evidence>
<dbReference type="EMBL" id="WDCP01000123">
    <property type="protein sequence ID" value="KAB6335670.1"/>
    <property type="molecule type" value="Genomic_DNA"/>
</dbReference>
<accession>A0A174AC99</accession>
<dbReference type="Proteomes" id="UP000487596">
    <property type="component" value="Unassembled WGS sequence"/>
</dbReference>
<dbReference type="PANTHER" id="PTHR35149:SF2">
    <property type="entry name" value="DUF262 DOMAIN-CONTAINING PROTEIN"/>
    <property type="match status" value="1"/>
</dbReference>
<evidence type="ECO:0000313" key="5">
    <source>
        <dbReference type="EMBL" id="RHK91347.1"/>
    </source>
</evidence>
<dbReference type="Pfam" id="PF03235">
    <property type="entry name" value="GmrSD_N"/>
    <property type="match status" value="1"/>
</dbReference>
<dbReference type="Pfam" id="PF25202">
    <property type="entry name" value="DUF7834"/>
    <property type="match status" value="1"/>
</dbReference>
<evidence type="ECO:0000313" key="3">
    <source>
        <dbReference type="EMBL" id="KAB6141541.1"/>
    </source>
</evidence>
<dbReference type="AlphaFoldDB" id="A0A174AC99"/>
<dbReference type="Proteomes" id="UP000284417">
    <property type="component" value="Unassembled WGS sequence"/>
</dbReference>
<protein>
    <submittedName>
        <fullName evidence="5">DUF262 domain-containing protein</fullName>
    </submittedName>
</protein>
<feature type="domain" description="DUF7834" evidence="2">
    <location>
        <begin position="293"/>
        <end position="427"/>
    </location>
</feature>
<dbReference type="RefSeq" id="WP_008775758.1">
    <property type="nucleotide sequence ID" value="NZ_AP031409.1"/>
</dbReference>
<proteinExistence type="predicted"/>
<reference evidence="5 6" key="1">
    <citation type="submission" date="2018-08" db="EMBL/GenBank/DDBJ databases">
        <title>A genome reference for cultivated species of the human gut microbiota.</title>
        <authorList>
            <person name="Zou Y."/>
            <person name="Xue W."/>
            <person name="Luo G."/>
        </authorList>
    </citation>
    <scope>NUCLEOTIDE SEQUENCE [LARGE SCALE GENOMIC DNA]</scope>
    <source>
        <strain evidence="5 6">AF39-6AC</strain>
    </source>
</reference>
<organism evidence="5 6">
    <name type="scientific">Bacteroides xylanisolvens</name>
    <dbReference type="NCBI Taxonomy" id="371601"/>
    <lineage>
        <taxon>Bacteria</taxon>
        <taxon>Pseudomonadati</taxon>
        <taxon>Bacteroidota</taxon>
        <taxon>Bacteroidia</taxon>
        <taxon>Bacteroidales</taxon>
        <taxon>Bacteroidaceae</taxon>
        <taxon>Bacteroides</taxon>
    </lineage>
</organism>
<sequence length="461" mass="54683">MANYCNTKDCIDKFNLHKKNEISSPYTRELEFKELTNSQEKVVLETKNLQDLFSSNLVIPDYQRTYCWEDKNVTDFWDNLLEMPHNSDYHLGSIILQRRTVNDCTLYNIIDGQQRLVTLTLIMRELGYTGQMPLLKQKFISKDARLHVANNKALIRILNQRNTDIAMLERLSHHLIFSVLILNDSNLDLAYTFFSNQNSKGVSLSDYDLLKAHHLRYLNIEDQAEHLAMRWNDLSLEYDNNGDSYLTHTLGVHLFRLRKWMRKHNVEEFQPRKVKEEFSAARVMSSIPAFGEKFYFYEKIQGGSHFFAYTSIFVDKYKEFIRTKQIQLLRNHLQWESHWKYADIIESLMFGYFIKFGHQYLSEALFCIAGIMAQHRYSATRAIFYKIREFAKDSEIIMMIDQASSPTFFLAEAIPYIRISGLEQEGNIKERFYRCLRRIFCELNDFSDKTIIEKRNNEYGE</sequence>
<evidence type="ECO:0000259" key="1">
    <source>
        <dbReference type="Pfam" id="PF03235"/>
    </source>
</evidence>
<feature type="domain" description="GmrSD restriction endonucleases N-terminal" evidence="1">
    <location>
        <begin position="50"/>
        <end position="215"/>
    </location>
</feature>
<name>A0A174AC99_9BACE</name>
<dbReference type="EMBL" id="QROC01000035">
    <property type="protein sequence ID" value="RHK91347.1"/>
    <property type="molecule type" value="Genomic_DNA"/>
</dbReference>
<evidence type="ECO:0000313" key="6">
    <source>
        <dbReference type="Proteomes" id="UP000284417"/>
    </source>
</evidence>
<comment type="caution">
    <text evidence="5">The sequence shown here is derived from an EMBL/GenBank/DDBJ whole genome shotgun (WGS) entry which is preliminary data.</text>
</comment>
<gene>
    <name evidence="5" type="ORF">DW042_20530</name>
    <name evidence="3" type="ORF">GA424_04830</name>
    <name evidence="4" type="ORF">GAZ43_25480</name>
</gene>
<reference evidence="7 8" key="2">
    <citation type="journal article" date="2019" name="Nat. Med.">
        <title>A library of human gut bacterial isolates paired with longitudinal multiomics data enables mechanistic microbiome research.</title>
        <authorList>
            <person name="Poyet M."/>
            <person name="Groussin M."/>
            <person name="Gibbons S.M."/>
            <person name="Avila-Pacheco J."/>
            <person name="Jiang X."/>
            <person name="Kearney S.M."/>
            <person name="Perrotta A.R."/>
            <person name="Berdy B."/>
            <person name="Zhao S."/>
            <person name="Lieberman T.D."/>
            <person name="Swanson P.K."/>
            <person name="Smith M."/>
            <person name="Roesemann S."/>
            <person name="Alexander J.E."/>
            <person name="Rich S.A."/>
            <person name="Livny J."/>
            <person name="Vlamakis H."/>
            <person name="Clish C."/>
            <person name="Bullock K."/>
            <person name="Deik A."/>
            <person name="Scott J."/>
            <person name="Pierce K.A."/>
            <person name="Xavier R.J."/>
            <person name="Alm E.J."/>
        </authorList>
    </citation>
    <scope>NUCLEOTIDE SEQUENCE [LARGE SCALE GENOMIC DNA]</scope>
    <source>
        <strain evidence="4 7">BIOML-A16</strain>
        <strain evidence="3 8">BIOML-A62</strain>
    </source>
</reference>
<evidence type="ECO:0000313" key="7">
    <source>
        <dbReference type="Proteomes" id="UP000438288"/>
    </source>
</evidence>